<accession>C8VHW3</accession>
<gene>
    <name evidence="1" type="ORF">ANIA_03330</name>
</gene>
<dbReference type="OrthoDB" id="3743777at2759"/>
<dbReference type="KEGG" id="ani:ANIA_03330"/>
<dbReference type="OMA" id="FTIQHYL"/>
<dbReference type="SUPFAM" id="SSF53850">
    <property type="entry name" value="Periplasmic binding protein-like II"/>
    <property type="match status" value="1"/>
</dbReference>
<dbReference type="RefSeq" id="XP_660934.1">
    <property type="nucleotide sequence ID" value="XM_655842.1"/>
</dbReference>
<dbReference type="InterPro" id="IPR027417">
    <property type="entry name" value="P-loop_NTPase"/>
</dbReference>
<dbReference type="VEuPathDB" id="FungiDB:AN3330"/>
<accession>Q5B800</accession>
<dbReference type="EMBL" id="BN001306">
    <property type="protein sequence ID" value="CBF82933.1"/>
    <property type="molecule type" value="Genomic_DNA"/>
</dbReference>
<dbReference type="Gene3D" id="3.30.470.20">
    <property type="entry name" value="ATP-grasp fold, B domain"/>
    <property type="match status" value="1"/>
</dbReference>
<dbReference type="InParanoid" id="Q5B800"/>
<organism evidence="1 2">
    <name type="scientific">Emericella nidulans (strain FGSC A4 / ATCC 38163 / CBS 112.46 / NRRL 194 / M139)</name>
    <name type="common">Aspergillus nidulans</name>
    <dbReference type="NCBI Taxonomy" id="227321"/>
    <lineage>
        <taxon>Eukaryota</taxon>
        <taxon>Fungi</taxon>
        <taxon>Dikarya</taxon>
        <taxon>Ascomycota</taxon>
        <taxon>Pezizomycotina</taxon>
        <taxon>Eurotiomycetes</taxon>
        <taxon>Eurotiomycetidae</taxon>
        <taxon>Eurotiales</taxon>
        <taxon>Aspergillaceae</taxon>
        <taxon>Aspergillus</taxon>
        <taxon>Aspergillus subgen. Nidulantes</taxon>
    </lineage>
</organism>
<reference evidence="2" key="2">
    <citation type="journal article" date="2009" name="Fungal Genet. Biol.">
        <title>The 2008 update of the Aspergillus nidulans genome annotation: a community effort.</title>
        <authorList>
            <person name="Wortman J.R."/>
            <person name="Gilsenan J.M."/>
            <person name="Joardar V."/>
            <person name="Deegan J."/>
            <person name="Clutterbuck J."/>
            <person name="Andersen M.R."/>
            <person name="Archer D."/>
            <person name="Bencina M."/>
            <person name="Braus G."/>
            <person name="Coutinho P."/>
            <person name="von Dohren H."/>
            <person name="Doonan J."/>
            <person name="Driessen A.J."/>
            <person name="Durek P."/>
            <person name="Espeso E."/>
            <person name="Fekete E."/>
            <person name="Flipphi M."/>
            <person name="Estrada C.G."/>
            <person name="Geysens S."/>
            <person name="Goldman G."/>
            <person name="de Groot P.W."/>
            <person name="Hansen K."/>
            <person name="Harris S.D."/>
            <person name="Heinekamp T."/>
            <person name="Helmstaedt K."/>
            <person name="Henrissat B."/>
            <person name="Hofmann G."/>
            <person name="Homan T."/>
            <person name="Horio T."/>
            <person name="Horiuchi H."/>
            <person name="James S."/>
            <person name="Jones M."/>
            <person name="Karaffa L."/>
            <person name="Karanyi Z."/>
            <person name="Kato M."/>
            <person name="Keller N."/>
            <person name="Kelly D.E."/>
            <person name="Kiel J.A."/>
            <person name="Kim J.M."/>
            <person name="van der Klei I.J."/>
            <person name="Klis F.M."/>
            <person name="Kovalchuk A."/>
            <person name="Krasevec N."/>
            <person name="Kubicek C.P."/>
            <person name="Liu B."/>
            <person name="Maccabe A."/>
            <person name="Meyer V."/>
            <person name="Mirabito P."/>
            <person name="Miskei M."/>
            <person name="Mos M."/>
            <person name="Mullins J."/>
            <person name="Nelson D.R."/>
            <person name="Nielsen J."/>
            <person name="Oakley B.R."/>
            <person name="Osmani S.A."/>
            <person name="Pakula T."/>
            <person name="Paszewski A."/>
            <person name="Paulsen I."/>
            <person name="Pilsyk S."/>
            <person name="Pocsi I."/>
            <person name="Punt P.J."/>
            <person name="Ram A.F."/>
            <person name="Ren Q."/>
            <person name="Robellet X."/>
            <person name="Robson G."/>
            <person name="Seiboth B."/>
            <person name="van Solingen P."/>
            <person name="Specht T."/>
            <person name="Sun J."/>
            <person name="Taheri-Talesh N."/>
            <person name="Takeshita N."/>
            <person name="Ussery D."/>
            <person name="vanKuyk P.A."/>
            <person name="Visser H."/>
            <person name="van de Vondervoort P.J."/>
            <person name="de Vries R.P."/>
            <person name="Walton J."/>
            <person name="Xiang X."/>
            <person name="Xiong Y."/>
            <person name="Zeng A.P."/>
            <person name="Brandt B.W."/>
            <person name="Cornell M.J."/>
            <person name="van den Hondel C.A."/>
            <person name="Visser J."/>
            <person name="Oliver S.G."/>
            <person name="Turner G."/>
        </authorList>
    </citation>
    <scope>GENOME REANNOTATION</scope>
    <source>
        <strain evidence="2">FGSC A4 / ATCC 38163 / CBS 112.46 / NRRL 194 / M139</strain>
    </source>
</reference>
<reference evidence="2" key="1">
    <citation type="journal article" date="2005" name="Nature">
        <title>Sequencing of Aspergillus nidulans and comparative analysis with A. fumigatus and A. oryzae.</title>
        <authorList>
            <person name="Galagan J.E."/>
            <person name="Calvo S.E."/>
            <person name="Cuomo C."/>
            <person name="Ma L.J."/>
            <person name="Wortman J.R."/>
            <person name="Batzoglou S."/>
            <person name="Lee S.I."/>
            <person name="Basturkmen M."/>
            <person name="Spevak C.C."/>
            <person name="Clutterbuck J."/>
            <person name="Kapitonov V."/>
            <person name="Jurka J."/>
            <person name="Scazzocchio C."/>
            <person name="Farman M."/>
            <person name="Butler J."/>
            <person name="Purcell S."/>
            <person name="Harris S."/>
            <person name="Braus G.H."/>
            <person name="Draht O."/>
            <person name="Busch S."/>
            <person name="D'Enfert C."/>
            <person name="Bouchier C."/>
            <person name="Goldman G.H."/>
            <person name="Bell-Pedersen D."/>
            <person name="Griffiths-Jones S."/>
            <person name="Doonan J.H."/>
            <person name="Yu J."/>
            <person name="Vienken K."/>
            <person name="Pain A."/>
            <person name="Freitag M."/>
            <person name="Selker E.U."/>
            <person name="Archer D.B."/>
            <person name="Penalva M.A."/>
            <person name="Oakley B.R."/>
            <person name="Momany M."/>
            <person name="Tanaka T."/>
            <person name="Kumagai T."/>
            <person name="Asai K."/>
            <person name="Machida M."/>
            <person name="Nierman W.C."/>
            <person name="Denning D.W."/>
            <person name="Caddick M."/>
            <person name="Hynes M."/>
            <person name="Paoletti M."/>
            <person name="Fischer R."/>
            <person name="Miller B."/>
            <person name="Dyer P."/>
            <person name="Sachs M.S."/>
            <person name="Osmani S.A."/>
            <person name="Birren B.W."/>
        </authorList>
    </citation>
    <scope>NUCLEOTIDE SEQUENCE [LARGE SCALE GENOMIC DNA]</scope>
    <source>
        <strain evidence="2">FGSC A4 / ATCC 38163 / CBS 112.46 / NRRL 194 / M139</strain>
    </source>
</reference>
<dbReference type="eggNOG" id="ENOG502SJHW">
    <property type="taxonomic scope" value="Eukaryota"/>
</dbReference>
<dbReference type="SUPFAM" id="SSF52540">
    <property type="entry name" value="P-loop containing nucleoside triphosphate hydrolases"/>
    <property type="match status" value="1"/>
</dbReference>
<evidence type="ECO:0000313" key="2">
    <source>
        <dbReference type="Proteomes" id="UP000000560"/>
    </source>
</evidence>
<dbReference type="HOGENOM" id="CLU_331188_0_0_1"/>
<keyword evidence="2" id="KW-1185">Reference proteome</keyword>
<evidence type="ECO:0008006" key="3">
    <source>
        <dbReference type="Google" id="ProtNLM"/>
    </source>
</evidence>
<dbReference type="AlphaFoldDB" id="Q5B800"/>
<dbReference type="GeneID" id="2874130"/>
<protein>
    <recommendedName>
        <fullName evidence="3">ATP phosphoribosyltransferase</fullName>
    </recommendedName>
</protein>
<dbReference type="Proteomes" id="UP000000560">
    <property type="component" value="Chromosome VI"/>
</dbReference>
<proteinExistence type="predicted"/>
<dbReference type="Gene3D" id="3.30.200.20">
    <property type="entry name" value="Phosphorylase Kinase, domain 1"/>
    <property type="match status" value="1"/>
</dbReference>
<evidence type="ECO:0000313" key="1">
    <source>
        <dbReference type="EMBL" id="CBF82933.1"/>
    </source>
</evidence>
<name>Q5B800_EMENI</name>
<sequence>MFESVYTIVLHGNDGTGKSTLTLALRAAGEVVYARGDEDPALEDTLVVRSFDRFTLQLADDDRVSLPESYTDRDGVHRRIVRIILDADLPVLQARLANRPSTDKWESEKALFYFRARFLELAAFYGLPVVDTGKKGVNGTVSDIIALARNPKALAVFSMLALRTLTPNDIASLARPRAVIPGVDYAQRLEEIIAIECGETSIFTPEDVRAQCLRDPGLVHALVNHYDNLHDANVPLRLRLVVEGESKQIYKVETPLTRHFDNRILVFLKPTIYSHSKQATAEIAGLGAIRAAGSRLFLEMLHRAGISHTYDGLNVHGLIWARSTEITQIETVYKGLCAGTDRHSFFGMVTDPKVTLPTGQYKRGPYVRFDWRNPNHTYKGINPATHPFYHLMEASVGKDVFYDNYLTGRAKPLGDKCVPEELVHGVQDVEASVDWTMRIFFTIQYYLHQIGLEVQDGCVMLDPTGRTMWSEINQDCMRIKWREVTNANGQDAFDKDVWRAGGSSAEEAILDKWTQLNSLLHAHLRAAHSTSTRWSPLLADKTLTLTPRYRALYERLAAHDRSRLRSESASEATSERLLALMQEHIWQLTAAISPHNAHEEAKTMVRLTNTYARRVGLAPAQVCALTDSDADAVLARPATPIGSKAIGVTANKYAGKTDVFALAELGVKLVRPEGRCLRVDYEIVDAAKFTKAFGEGMSVHFVPTRPKDMPGLLVQGMLDGAVTYSSVMDNFPTVARLVASAPDTDISLALIGRRGRQIDPRAWTADKPARIVAEHVRMVRTFFAGLGVPPDTYEIQRVLGSSESYLVNDPRETYLLCDAIIATGGTLQANDLDVWQVVKSKGDIVVGLYQRL</sequence>